<dbReference type="OrthoDB" id="9803192at2"/>
<dbReference type="EMBL" id="CP003639">
    <property type="protein sequence ID" value="AFM41438.1"/>
    <property type="molecule type" value="Genomic_DNA"/>
</dbReference>
<dbReference type="InterPro" id="IPR050612">
    <property type="entry name" value="Prok_Mopterin_Oxidored"/>
</dbReference>
<proteinExistence type="predicted"/>
<reference evidence="5 6" key="1">
    <citation type="journal article" date="2012" name="J. Bacteriol.">
        <title>Complete genome sequences of Desulfosporosinus orientis DSM765T, Desulfosporosinus youngiae DSM17734T, Desulfosporosinus meridiei DSM13257T, and Desulfosporosinus acidiphilus DSM22704T.</title>
        <authorList>
            <person name="Pester M."/>
            <person name="Brambilla E."/>
            <person name="Alazard D."/>
            <person name="Rattei T."/>
            <person name="Weinmaier T."/>
            <person name="Han J."/>
            <person name="Lucas S."/>
            <person name="Lapidus A."/>
            <person name="Cheng J.F."/>
            <person name="Goodwin L."/>
            <person name="Pitluck S."/>
            <person name="Peters L."/>
            <person name="Ovchinnikova G."/>
            <person name="Teshima H."/>
            <person name="Detter J.C."/>
            <person name="Han C.S."/>
            <person name="Tapia R."/>
            <person name="Land M.L."/>
            <person name="Hauser L."/>
            <person name="Kyrpides N.C."/>
            <person name="Ivanova N.N."/>
            <person name="Pagani I."/>
            <person name="Huntmann M."/>
            <person name="Wei C.L."/>
            <person name="Davenport K.W."/>
            <person name="Daligault H."/>
            <person name="Chain P.S."/>
            <person name="Chen A."/>
            <person name="Mavromatis K."/>
            <person name="Markowitz V."/>
            <person name="Szeto E."/>
            <person name="Mikhailova N."/>
            <person name="Pati A."/>
            <person name="Wagner M."/>
            <person name="Woyke T."/>
            <person name="Ollivier B."/>
            <person name="Klenk H.P."/>
            <person name="Spring S."/>
            <person name="Loy A."/>
        </authorList>
    </citation>
    <scope>NUCLEOTIDE SEQUENCE [LARGE SCALE GENOMIC DNA]</scope>
    <source>
        <strain evidence="6">DSM 22704 / JCM 16185 / SJ4</strain>
    </source>
</reference>
<dbReference type="HOGENOM" id="CLU_1552794_0_0_9"/>
<evidence type="ECO:0000259" key="4">
    <source>
        <dbReference type="PROSITE" id="PS51669"/>
    </source>
</evidence>
<dbReference type="KEGG" id="dai:Desaci_2492"/>
<evidence type="ECO:0000313" key="5">
    <source>
        <dbReference type="EMBL" id="AFM41438.1"/>
    </source>
</evidence>
<dbReference type="Gene3D" id="2.20.25.90">
    <property type="entry name" value="ADC-like domains"/>
    <property type="match status" value="1"/>
</dbReference>
<evidence type="ECO:0000313" key="6">
    <source>
        <dbReference type="Proteomes" id="UP000002892"/>
    </source>
</evidence>
<keyword evidence="1" id="KW-0479">Metal-binding</keyword>
<feature type="domain" description="4Fe-4S Mo/W bis-MGD-type" evidence="4">
    <location>
        <begin position="4"/>
        <end position="60"/>
    </location>
</feature>
<dbReference type="Gene3D" id="3.40.50.740">
    <property type="match status" value="1"/>
</dbReference>
<dbReference type="GO" id="GO:0051536">
    <property type="term" value="F:iron-sulfur cluster binding"/>
    <property type="evidence" value="ECO:0007669"/>
    <property type="project" value="UniProtKB-KW"/>
</dbReference>
<sequence>MKDLHVIRSSCRMCHGVCQVLVHMDGDRVIKVTGDPESPTSKGYICPKGMASPELLYHPERLTYPMKRMGDRGENKWTQISWEEAINEIVEKLDNVREEYGPEYFAMMQGTGRPYTLFNGRFANAFGTPNFVSPGHICFFSRVSASGVTMGGLPISDIYGFGGKTPKCVQSL</sequence>
<dbReference type="InterPro" id="IPR006963">
    <property type="entry name" value="Mopterin_OxRdtase_4Fe-4S_dom"/>
</dbReference>
<dbReference type="Proteomes" id="UP000002892">
    <property type="component" value="Chromosome"/>
</dbReference>
<dbReference type="AlphaFoldDB" id="I4D6L4"/>
<keyword evidence="6" id="KW-1185">Reference proteome</keyword>
<name>I4D6L4_DESAJ</name>
<dbReference type="eggNOG" id="COG0243">
    <property type="taxonomic scope" value="Bacteria"/>
</dbReference>
<dbReference type="PROSITE" id="PS51669">
    <property type="entry name" value="4FE4S_MOW_BIS_MGD"/>
    <property type="match status" value="1"/>
</dbReference>
<keyword evidence="2" id="KW-0408">Iron</keyword>
<accession>I4D6L4</accession>
<dbReference type="GO" id="GO:0046872">
    <property type="term" value="F:metal ion binding"/>
    <property type="evidence" value="ECO:0007669"/>
    <property type="project" value="UniProtKB-KW"/>
</dbReference>
<organism evidence="5 6">
    <name type="scientific">Desulfosporosinus acidiphilus (strain DSM 22704 / JCM 16185 / SJ4)</name>
    <dbReference type="NCBI Taxonomy" id="646529"/>
    <lineage>
        <taxon>Bacteria</taxon>
        <taxon>Bacillati</taxon>
        <taxon>Bacillota</taxon>
        <taxon>Clostridia</taxon>
        <taxon>Eubacteriales</taxon>
        <taxon>Desulfitobacteriaceae</taxon>
        <taxon>Desulfosporosinus</taxon>
    </lineage>
</organism>
<evidence type="ECO:0000256" key="1">
    <source>
        <dbReference type="ARBA" id="ARBA00022723"/>
    </source>
</evidence>
<gene>
    <name evidence="5" type="ordered locus">Desaci_2492</name>
</gene>
<evidence type="ECO:0000256" key="3">
    <source>
        <dbReference type="ARBA" id="ARBA00023014"/>
    </source>
</evidence>
<dbReference type="STRING" id="646529.Desaci_2492"/>
<dbReference type="GO" id="GO:0016491">
    <property type="term" value="F:oxidoreductase activity"/>
    <property type="evidence" value="ECO:0007669"/>
    <property type="project" value="InterPro"/>
</dbReference>
<dbReference type="InterPro" id="IPR006656">
    <property type="entry name" value="Mopterin_OxRdtase"/>
</dbReference>
<dbReference type="Pfam" id="PF00384">
    <property type="entry name" value="Molybdopterin"/>
    <property type="match status" value="1"/>
</dbReference>
<protein>
    <submittedName>
        <fullName evidence="5">Anaerobic dehydrogenase, typically selenocysteine-containing</fullName>
    </submittedName>
</protein>
<dbReference type="RefSeq" id="WP_014827436.1">
    <property type="nucleotide sequence ID" value="NC_018068.1"/>
</dbReference>
<dbReference type="Pfam" id="PF04879">
    <property type="entry name" value="Molybdop_Fe4S4"/>
    <property type="match status" value="1"/>
</dbReference>
<keyword evidence="3" id="KW-0411">Iron-sulfur</keyword>
<evidence type="ECO:0000256" key="2">
    <source>
        <dbReference type="ARBA" id="ARBA00023004"/>
    </source>
</evidence>
<dbReference type="SUPFAM" id="SSF53706">
    <property type="entry name" value="Formate dehydrogenase/DMSO reductase, domains 1-3"/>
    <property type="match status" value="1"/>
</dbReference>
<dbReference type="PANTHER" id="PTHR43742">
    <property type="entry name" value="TRIMETHYLAMINE-N-OXIDE REDUCTASE"/>
    <property type="match status" value="1"/>
</dbReference>
<dbReference type="Gene3D" id="3.40.228.10">
    <property type="entry name" value="Dimethylsulfoxide Reductase, domain 2"/>
    <property type="match status" value="1"/>
</dbReference>
<dbReference type="SMART" id="SM00926">
    <property type="entry name" value="Molybdop_Fe4S4"/>
    <property type="match status" value="1"/>
</dbReference>